<dbReference type="EMBL" id="CAJNNV010005338">
    <property type="protein sequence ID" value="CAE8591939.1"/>
    <property type="molecule type" value="Genomic_DNA"/>
</dbReference>
<comment type="caution">
    <text evidence="1">The sequence shown here is derived from an EMBL/GenBank/DDBJ whole genome shotgun (WGS) entry which is preliminary data.</text>
</comment>
<keyword evidence="2" id="KW-1185">Reference proteome</keyword>
<dbReference type="OMA" id="ECDEWSK"/>
<dbReference type="AlphaFoldDB" id="A0A813E1V2"/>
<dbReference type="Proteomes" id="UP000654075">
    <property type="component" value="Unassembled WGS sequence"/>
</dbReference>
<organism evidence="1 2">
    <name type="scientific">Polarella glacialis</name>
    <name type="common">Dinoflagellate</name>
    <dbReference type="NCBI Taxonomy" id="89957"/>
    <lineage>
        <taxon>Eukaryota</taxon>
        <taxon>Sar</taxon>
        <taxon>Alveolata</taxon>
        <taxon>Dinophyceae</taxon>
        <taxon>Suessiales</taxon>
        <taxon>Suessiaceae</taxon>
        <taxon>Polarella</taxon>
    </lineage>
</organism>
<accession>A0A813E1V2</accession>
<sequence>MQQPAWSTGRQKPTLFDQKLAGIRWSVSYPARGCLLLSFLLVLPTAVEKTGRGGLMVNGADMPWPDVGSFLVRCPPLPQSSGDFSEEDPNPCHCRPDPVQYWQAHNALEGCVGEALKLAAGGPAAFHLLRGDAVVPCVPLRCQSCWGSDSDGGSAWPASAQAHVRLRAPDDRPDWETFASKALCPMGKPLLVAEAALGQSDGAEFARVFGPARLRRDQELKSLSAECSSKAQRIVAQVCFTKAANGSKARSSRQECDEWSKYAQPRCRVYIGSPYDVSHMGFLTAHAYGQFFCPPTVPVAIQPTPKAGSRSLGVWAAQIEGLMPGLVAARRAITSLLQAGGENPSYQRYTKEWLEHEMLRLQCSFEAWKASANAVMGKYLADDWPTLGVPLELCPTVCQRGIARLRVVMLRSPFARLASYYRFDWRKRRGDVALGVTFDHWIEVALGPETNESLLDAYDALHIRPVFDRPHLSSEVIFLVEDPVGSIRRVEDALCAEPFRYCNPLPPFPAGIAGARNRASQVEWTDRARQLVERGS</sequence>
<name>A0A813E1V2_POLGL</name>
<gene>
    <name evidence="1" type="ORF">PGLA1383_LOCUS10599</name>
</gene>
<evidence type="ECO:0000313" key="1">
    <source>
        <dbReference type="EMBL" id="CAE8591939.1"/>
    </source>
</evidence>
<reference evidence="1" key="1">
    <citation type="submission" date="2021-02" db="EMBL/GenBank/DDBJ databases">
        <authorList>
            <person name="Dougan E. K."/>
            <person name="Rhodes N."/>
            <person name="Thang M."/>
            <person name="Chan C."/>
        </authorList>
    </citation>
    <scope>NUCLEOTIDE SEQUENCE</scope>
</reference>
<dbReference type="OrthoDB" id="427143at2759"/>
<proteinExistence type="predicted"/>
<protein>
    <submittedName>
        <fullName evidence="1">Uncharacterized protein</fullName>
    </submittedName>
</protein>
<evidence type="ECO:0000313" key="2">
    <source>
        <dbReference type="Proteomes" id="UP000654075"/>
    </source>
</evidence>